<dbReference type="Pfam" id="PF00501">
    <property type="entry name" value="AMP-binding"/>
    <property type="match status" value="1"/>
</dbReference>
<dbReference type="AlphaFoldDB" id="A0A1W6ZWQ6"/>
<evidence type="ECO:0000259" key="2">
    <source>
        <dbReference type="Pfam" id="PF00501"/>
    </source>
</evidence>
<accession>A0A1W6ZWQ6</accession>
<organism evidence="3 4">
    <name type="scientific">Pseudorhodoplanes sinuspersici</name>
    <dbReference type="NCBI Taxonomy" id="1235591"/>
    <lineage>
        <taxon>Bacteria</taxon>
        <taxon>Pseudomonadati</taxon>
        <taxon>Pseudomonadota</taxon>
        <taxon>Alphaproteobacteria</taxon>
        <taxon>Hyphomicrobiales</taxon>
        <taxon>Pseudorhodoplanes</taxon>
    </lineage>
</organism>
<dbReference type="Gene3D" id="3.40.50.12780">
    <property type="entry name" value="N-terminal domain of ligase-like"/>
    <property type="match status" value="1"/>
</dbReference>
<dbReference type="PROSITE" id="PS00455">
    <property type="entry name" value="AMP_BINDING"/>
    <property type="match status" value="1"/>
</dbReference>
<reference evidence="3 4" key="1">
    <citation type="submission" date="2017-05" db="EMBL/GenBank/DDBJ databases">
        <title>Full genome sequence of Pseudorhodoplanes sinuspersici.</title>
        <authorList>
            <person name="Dastgheib S.M.M."/>
            <person name="Shavandi M."/>
            <person name="Tirandaz H."/>
        </authorList>
    </citation>
    <scope>NUCLEOTIDE SEQUENCE [LARGE SCALE GENOMIC DNA]</scope>
    <source>
        <strain evidence="3 4">RIPI110</strain>
    </source>
</reference>
<dbReference type="KEGG" id="psin:CAK95_24130"/>
<dbReference type="GO" id="GO:0031956">
    <property type="term" value="F:medium-chain fatty acid-CoA ligase activity"/>
    <property type="evidence" value="ECO:0007669"/>
    <property type="project" value="TreeGrafter"/>
</dbReference>
<name>A0A1W6ZWQ6_9HYPH</name>
<dbReference type="EMBL" id="CP021112">
    <property type="protein sequence ID" value="ARQ01839.1"/>
    <property type="molecule type" value="Genomic_DNA"/>
</dbReference>
<protein>
    <recommendedName>
        <fullName evidence="2">AMP-dependent synthetase/ligase domain-containing protein</fullName>
    </recommendedName>
</protein>
<dbReference type="NCBIfam" id="NF009232">
    <property type="entry name" value="PRK12582.1"/>
    <property type="match status" value="1"/>
</dbReference>
<dbReference type="GO" id="GO:0006631">
    <property type="term" value="P:fatty acid metabolic process"/>
    <property type="evidence" value="ECO:0007669"/>
    <property type="project" value="TreeGrafter"/>
</dbReference>
<dbReference type="STRING" id="1235591.CAK95_24130"/>
<dbReference type="SUPFAM" id="SSF56801">
    <property type="entry name" value="Acetyl-CoA synthetase-like"/>
    <property type="match status" value="1"/>
</dbReference>
<proteinExistence type="inferred from homology"/>
<evidence type="ECO:0000313" key="4">
    <source>
        <dbReference type="Proteomes" id="UP000194137"/>
    </source>
</evidence>
<gene>
    <name evidence="3" type="ORF">CAK95_24130</name>
</gene>
<evidence type="ECO:0000313" key="3">
    <source>
        <dbReference type="EMBL" id="ARQ01839.1"/>
    </source>
</evidence>
<dbReference type="InterPro" id="IPR020845">
    <property type="entry name" value="AMP-binding_CS"/>
</dbReference>
<dbReference type="Proteomes" id="UP000194137">
    <property type="component" value="Chromosome"/>
</dbReference>
<comment type="similarity">
    <text evidence="1">Belongs to the ATP-dependent AMP-binding enzyme family.</text>
</comment>
<dbReference type="InterPro" id="IPR000873">
    <property type="entry name" value="AMP-dep_synth/lig_dom"/>
</dbReference>
<dbReference type="PANTHER" id="PTHR43201">
    <property type="entry name" value="ACYL-COA SYNTHETASE"/>
    <property type="match status" value="1"/>
</dbReference>
<feature type="domain" description="AMP-dependent synthetase/ligase" evidence="2">
    <location>
        <begin position="68"/>
        <end position="446"/>
    </location>
</feature>
<dbReference type="InterPro" id="IPR042099">
    <property type="entry name" value="ANL_N_sf"/>
</dbReference>
<dbReference type="PANTHER" id="PTHR43201:SF8">
    <property type="entry name" value="ACYL-COA SYNTHETASE FAMILY MEMBER 3"/>
    <property type="match status" value="1"/>
</dbReference>
<evidence type="ECO:0000256" key="1">
    <source>
        <dbReference type="ARBA" id="ARBA00006432"/>
    </source>
</evidence>
<sequence>MHYSACRLGGRAVNSTMSKPAQTAGKAPFRPINYATPSVTRDNRSDGCIILRATQPLGSYTPNLAKLFRRAVERQPDRLFIAERDATGAWAGFTYAQARKKVDAVAQALIDRDLSAERPVMVLSGNAVEHGLLTVACYTAGIPVSPISVAYALQSQDHSKLKYINELLTPGLVYVSDTAPFAKALAHVTAPIVAGRNGANLPNVTLFSDLEKTVPGAAVEQAVENIRPETIAKFLFTSGSTSLPKGVVNTHGMLTANQQQSVQCWPFIEDDPMLLLDWLPWNHTFGSNYNFNLILQQAGTLYIDAGKPVPALVGQTVENLRDIAPTLYFNVPAGYGALLPHLEKDDALARHFFSRLRLLFYAGAALPQDMWDRLEALSLRITGYRIPMTSAWGTTETSPLATSAHMLIERAGVIGVPVPGVDVKLVPAGNKLELRVRGPNITPGYWRRPDLTEAMFDEEGFYKPGDAVRFADDSDPAKGLVFDGRTAEDFKLLNGTWVAVGALRVGAQATASPVMLDAIVAGEGRDRVGLVAWLNAAGCKQVTGEEGDLATYTRHPKVHAHLRNAFAAWNKVNTGATMRVTRLLLLSDAPSIDANEITDKGYINQRVALENRNAEVERLFGAEPHPDIVVIE</sequence>
<keyword evidence="4" id="KW-1185">Reference proteome</keyword>